<dbReference type="EMBL" id="KV744932">
    <property type="protein sequence ID" value="OCK81134.1"/>
    <property type="molecule type" value="Genomic_DNA"/>
</dbReference>
<feature type="domain" description="DUF6594" evidence="2">
    <location>
        <begin position="48"/>
        <end position="298"/>
    </location>
</feature>
<proteinExistence type="predicted"/>
<keyword evidence="4" id="KW-1185">Reference proteome</keyword>
<gene>
    <name evidence="3" type="ORF">K432DRAFT_351646</name>
</gene>
<dbReference type="Proteomes" id="UP000250266">
    <property type="component" value="Unassembled WGS sequence"/>
</dbReference>
<organism evidence="3 4">
    <name type="scientific">Lepidopterella palustris CBS 459.81</name>
    <dbReference type="NCBI Taxonomy" id="1314670"/>
    <lineage>
        <taxon>Eukaryota</taxon>
        <taxon>Fungi</taxon>
        <taxon>Dikarya</taxon>
        <taxon>Ascomycota</taxon>
        <taxon>Pezizomycotina</taxon>
        <taxon>Dothideomycetes</taxon>
        <taxon>Pleosporomycetidae</taxon>
        <taxon>Mytilinidiales</taxon>
        <taxon>Argynnaceae</taxon>
        <taxon>Lepidopterella</taxon>
    </lineage>
</organism>
<feature type="transmembrane region" description="Helical" evidence="1">
    <location>
        <begin position="231"/>
        <end position="251"/>
    </location>
</feature>
<evidence type="ECO:0000259" key="2">
    <source>
        <dbReference type="Pfam" id="PF20237"/>
    </source>
</evidence>
<keyword evidence="1" id="KW-0472">Membrane</keyword>
<dbReference type="PANTHER" id="PTHR34502">
    <property type="entry name" value="DUF6594 DOMAIN-CONTAINING PROTEIN-RELATED"/>
    <property type="match status" value="1"/>
</dbReference>
<keyword evidence="1" id="KW-1133">Transmembrane helix</keyword>
<sequence length="309" mass="34788">MAFAPQRYPVAATVDLNFHKFIPASHTAAQRPTSIKELRTNHRIWYGYRAAAEYMSSDTDFFVLRRFATLNTRVLLAKQAQIYHLGRILDDLDNPKDGELPPINNDTVLNDQRYGRNEILDELWRLLKEYNEFVTAYSTLSSRPAASRFELQNLRNWLDDYNGAICANEEQLLRDEGDLIPIVVKTKSLLRRAIEHSSILLGSFLFGNRSKNLASADSESKYFNDDKVDKFVYYTIVGLGLGMLVGPLWLLDKVNPSGARLGIITAFIVVFTVLIGLSTRATAIETMAGTAAYAAVLMVMMQINNPPSN</sequence>
<accession>A0A8E2JFZ1</accession>
<dbReference type="OrthoDB" id="5416037at2759"/>
<protein>
    <recommendedName>
        <fullName evidence="2">DUF6594 domain-containing protein</fullName>
    </recommendedName>
</protein>
<keyword evidence="1" id="KW-0812">Transmembrane</keyword>
<reference evidence="3 4" key="1">
    <citation type="journal article" date="2016" name="Nat. Commun.">
        <title>Ectomycorrhizal ecology is imprinted in the genome of the dominant symbiotic fungus Cenococcum geophilum.</title>
        <authorList>
            <consortium name="DOE Joint Genome Institute"/>
            <person name="Peter M."/>
            <person name="Kohler A."/>
            <person name="Ohm R.A."/>
            <person name="Kuo A."/>
            <person name="Krutzmann J."/>
            <person name="Morin E."/>
            <person name="Arend M."/>
            <person name="Barry K.W."/>
            <person name="Binder M."/>
            <person name="Choi C."/>
            <person name="Clum A."/>
            <person name="Copeland A."/>
            <person name="Grisel N."/>
            <person name="Haridas S."/>
            <person name="Kipfer T."/>
            <person name="LaButti K."/>
            <person name="Lindquist E."/>
            <person name="Lipzen A."/>
            <person name="Maire R."/>
            <person name="Meier B."/>
            <person name="Mihaltcheva S."/>
            <person name="Molinier V."/>
            <person name="Murat C."/>
            <person name="Poggeler S."/>
            <person name="Quandt C.A."/>
            <person name="Sperisen C."/>
            <person name="Tritt A."/>
            <person name="Tisserant E."/>
            <person name="Crous P.W."/>
            <person name="Henrissat B."/>
            <person name="Nehls U."/>
            <person name="Egli S."/>
            <person name="Spatafora J.W."/>
            <person name="Grigoriev I.V."/>
            <person name="Martin F.M."/>
        </authorList>
    </citation>
    <scope>NUCLEOTIDE SEQUENCE [LARGE SCALE GENOMIC DNA]</scope>
    <source>
        <strain evidence="3 4">CBS 459.81</strain>
    </source>
</reference>
<name>A0A8E2JFZ1_9PEZI</name>
<evidence type="ECO:0000313" key="4">
    <source>
        <dbReference type="Proteomes" id="UP000250266"/>
    </source>
</evidence>
<dbReference type="PANTHER" id="PTHR34502:SF4">
    <property type="entry name" value="DUF6594 DOMAIN-CONTAINING PROTEIN"/>
    <property type="match status" value="1"/>
</dbReference>
<evidence type="ECO:0000313" key="3">
    <source>
        <dbReference type="EMBL" id="OCK81134.1"/>
    </source>
</evidence>
<dbReference type="AlphaFoldDB" id="A0A8E2JFZ1"/>
<dbReference type="InterPro" id="IPR046529">
    <property type="entry name" value="DUF6594"/>
</dbReference>
<evidence type="ECO:0000256" key="1">
    <source>
        <dbReference type="SAM" id="Phobius"/>
    </source>
</evidence>
<feature type="transmembrane region" description="Helical" evidence="1">
    <location>
        <begin position="257"/>
        <end position="277"/>
    </location>
</feature>
<dbReference type="Pfam" id="PF20237">
    <property type="entry name" value="DUF6594"/>
    <property type="match status" value="1"/>
</dbReference>